<sequence>MATALVYRKGHRQYRTLMDKPPEQLLQEGYTHVVQFSVENLDVATDNIKSARIISTLYDGLIGIFKLKRDGSEVILVEVE</sequence>
<dbReference type="KEGG" id="vg:29125340"/>
<evidence type="ECO:0000313" key="2">
    <source>
        <dbReference type="Proteomes" id="UP000203261"/>
    </source>
</evidence>
<proteinExistence type="predicted"/>
<dbReference type="Proteomes" id="UP000203261">
    <property type="component" value="Segment"/>
</dbReference>
<reference evidence="1 2" key="1">
    <citation type="submission" date="2015-08" db="EMBL/GenBank/DDBJ databases">
        <authorList>
            <person name="Babu N.S."/>
            <person name="Beckwith C.J."/>
            <person name="Beseler K.G."/>
            <person name="Brison A."/>
            <person name="Carone J.V."/>
            <person name="Caskin T.P."/>
            <person name="Diamond M."/>
            <person name="Durham M.E."/>
            <person name="Foxe J.M."/>
            <person name="Go M."/>
            <person name="Henderson B.A."/>
            <person name="Jones I.B."/>
            <person name="McGettigan J.A."/>
            <person name="Micheletti S.J."/>
            <person name="Nasrallah M.E."/>
            <person name="Ortiz D."/>
            <person name="Piller C.R."/>
            <person name="Privatt S.R."/>
            <person name="Schneider S.L."/>
            <person name="Sharp S."/>
            <person name="Smith T.C."/>
            <person name="Stanton J.D."/>
            <person name="Ullery H.E."/>
            <person name="Wilson R.J."/>
            <person name="Serrano M.G."/>
            <person name="Buck G."/>
            <person name="Lee V."/>
            <person name="Wang Y."/>
            <person name="Carvalho R."/>
            <person name="Voegtly L."/>
            <person name="Shi R."/>
            <person name="Duckworth R."/>
            <person name="Johnson A."/>
            <person name="Loviza R."/>
            <person name="Walstead R."/>
            <person name="Shah Z."/>
            <person name="Kiflezghi M."/>
            <person name="Wade K."/>
            <person name="Ball S.L."/>
            <person name="Bradley K.W."/>
            <person name="Asai D.J."/>
            <person name="Bowman C.A."/>
            <person name="Russell D.A."/>
            <person name="Pope W.H."/>
            <person name="Jacobs-Sera D."/>
            <person name="Hendrix R.W."/>
            <person name="Hatfull G.F."/>
        </authorList>
    </citation>
    <scope>NUCLEOTIDE SEQUENCE [LARGE SCALE GENOMIC DNA]</scope>
</reference>
<organism evidence="1 2">
    <name type="scientific">Bacillus phage SP-15</name>
    <dbReference type="NCBI Taxonomy" id="1792032"/>
    <lineage>
        <taxon>Viruses</taxon>
        <taxon>Duplodnaviria</taxon>
        <taxon>Heunggongvirae</taxon>
        <taxon>Uroviricota</taxon>
        <taxon>Caudoviricetes</taxon>
        <taxon>Thornevirus</taxon>
        <taxon>Thornevirus SP15</taxon>
    </lineage>
</organism>
<dbReference type="RefSeq" id="YP_009302560.1">
    <property type="nucleotide sequence ID" value="NC_031245.1"/>
</dbReference>
<name>A0A127AYY2_9CAUD</name>
<evidence type="ECO:0000313" key="1">
    <source>
        <dbReference type="EMBL" id="AMM44971.1"/>
    </source>
</evidence>
<protein>
    <submittedName>
        <fullName evidence="1">Uncharacterized protein</fullName>
    </submittedName>
</protein>
<keyword evidence="2" id="KW-1185">Reference proteome</keyword>
<dbReference type="EMBL" id="KT624200">
    <property type="protein sequence ID" value="AMM44971.1"/>
    <property type="molecule type" value="Genomic_DNA"/>
</dbReference>
<accession>A0A127AYY2</accession>
<gene>
    <name evidence="1" type="ORF">SP15_173</name>
</gene>
<dbReference type="GeneID" id="29125340"/>